<dbReference type="Pfam" id="PF07690">
    <property type="entry name" value="MFS_1"/>
    <property type="match status" value="1"/>
</dbReference>
<evidence type="ECO:0000256" key="6">
    <source>
        <dbReference type="SAM" id="Phobius"/>
    </source>
</evidence>
<evidence type="ECO:0000256" key="2">
    <source>
        <dbReference type="ARBA" id="ARBA00022448"/>
    </source>
</evidence>
<feature type="domain" description="Major facilitator superfamily (MFS) profile" evidence="7">
    <location>
        <begin position="20"/>
        <end position="342"/>
    </location>
</feature>
<organism evidence="8">
    <name type="scientific">marine metagenome</name>
    <dbReference type="NCBI Taxonomy" id="408172"/>
    <lineage>
        <taxon>unclassified sequences</taxon>
        <taxon>metagenomes</taxon>
        <taxon>ecological metagenomes</taxon>
    </lineage>
</organism>
<feature type="transmembrane region" description="Helical" evidence="6">
    <location>
        <begin position="181"/>
        <end position="200"/>
    </location>
</feature>
<feature type="transmembrane region" description="Helical" evidence="6">
    <location>
        <begin position="297"/>
        <end position="318"/>
    </location>
</feature>
<evidence type="ECO:0000256" key="4">
    <source>
        <dbReference type="ARBA" id="ARBA00022989"/>
    </source>
</evidence>
<dbReference type="InterPro" id="IPR036259">
    <property type="entry name" value="MFS_trans_sf"/>
</dbReference>
<evidence type="ECO:0000256" key="3">
    <source>
        <dbReference type="ARBA" id="ARBA00022692"/>
    </source>
</evidence>
<dbReference type="NCBIfam" id="TIGR00901">
    <property type="entry name" value="2A0125"/>
    <property type="match status" value="1"/>
</dbReference>
<keyword evidence="3 6" id="KW-0812">Transmembrane</keyword>
<dbReference type="InterPro" id="IPR004752">
    <property type="entry name" value="AmpG_permease/AT-1"/>
</dbReference>
<dbReference type="Gene3D" id="1.20.1250.20">
    <property type="entry name" value="MFS general substrate transporter like domains"/>
    <property type="match status" value="1"/>
</dbReference>
<sequence length="342" mass="36449">MGTISSEKYIRTLKSLANRRIAAVALLGFASGLPLALTGGTLQAWMAVEGVDLKTIGFFSLVGLPYAFKFFWAPLLDRYALPFLGRRRGWILCTQFVLIGLIILLGLTSPKDTPLLVALLALFLTFTSASQDIVIDAYRTDVLREKERGLGAAVSVTGYRIAMLVSGALALILAGPLGWRLTYLLMAGVMLVGTVATIFGPEPEEMVRPPQSLKEAISGPLTEFFERPAAWAFLALIILYKIGDAFAGSLTTAFLIRGPGFSIGEVGAINKGLGLIATILGALYGGVMLARMGLYRSLMIFGILQAVSNLSFMVLAYVGKVYSMMVAAVAFENLAGGMGTAA</sequence>
<feature type="transmembrane region" description="Helical" evidence="6">
    <location>
        <begin position="268"/>
        <end position="290"/>
    </location>
</feature>
<dbReference type="GO" id="GO:0016020">
    <property type="term" value="C:membrane"/>
    <property type="evidence" value="ECO:0007669"/>
    <property type="project" value="UniProtKB-SubCell"/>
</dbReference>
<feature type="transmembrane region" description="Helical" evidence="6">
    <location>
        <begin position="150"/>
        <end position="175"/>
    </location>
</feature>
<keyword evidence="4 6" id="KW-1133">Transmembrane helix</keyword>
<dbReference type="PANTHER" id="PTHR12778">
    <property type="entry name" value="SOLUTE CARRIER FAMILY 33 ACETYL-COA TRANSPORTER -RELATED"/>
    <property type="match status" value="1"/>
</dbReference>
<protein>
    <recommendedName>
        <fullName evidence="7">Major facilitator superfamily (MFS) profile domain-containing protein</fullName>
    </recommendedName>
</protein>
<evidence type="ECO:0000256" key="1">
    <source>
        <dbReference type="ARBA" id="ARBA00004141"/>
    </source>
</evidence>
<name>A0A381WLC4_9ZZZZ</name>
<keyword evidence="2" id="KW-0813">Transport</keyword>
<evidence type="ECO:0000256" key="5">
    <source>
        <dbReference type="ARBA" id="ARBA00023136"/>
    </source>
</evidence>
<dbReference type="AlphaFoldDB" id="A0A381WLC4"/>
<gene>
    <name evidence="8" type="ORF">METZ01_LOCUS106143</name>
</gene>
<feature type="transmembrane region" description="Helical" evidence="6">
    <location>
        <begin position="21"/>
        <end position="46"/>
    </location>
</feature>
<dbReference type="PROSITE" id="PS50850">
    <property type="entry name" value="MFS"/>
    <property type="match status" value="1"/>
</dbReference>
<proteinExistence type="predicted"/>
<evidence type="ECO:0000313" key="8">
    <source>
        <dbReference type="EMBL" id="SVA53289.1"/>
    </source>
</evidence>
<comment type="subcellular location">
    <subcellularLocation>
        <location evidence="1">Membrane</location>
        <topology evidence="1">Multi-pass membrane protein</topology>
    </subcellularLocation>
</comment>
<feature type="transmembrane region" description="Helical" evidence="6">
    <location>
        <begin position="89"/>
        <end position="109"/>
    </location>
</feature>
<dbReference type="EMBL" id="UINC01012169">
    <property type="protein sequence ID" value="SVA53289.1"/>
    <property type="molecule type" value="Genomic_DNA"/>
</dbReference>
<dbReference type="InterPro" id="IPR020846">
    <property type="entry name" value="MFS_dom"/>
</dbReference>
<dbReference type="InterPro" id="IPR011701">
    <property type="entry name" value="MFS"/>
</dbReference>
<feature type="transmembrane region" description="Helical" evidence="6">
    <location>
        <begin position="231"/>
        <end position="256"/>
    </location>
</feature>
<dbReference type="PANTHER" id="PTHR12778:SF10">
    <property type="entry name" value="MAJOR FACILITATOR SUPERFAMILY DOMAIN-CONTAINING PROTEIN 3"/>
    <property type="match status" value="1"/>
</dbReference>
<keyword evidence="5 6" id="KW-0472">Membrane</keyword>
<feature type="transmembrane region" description="Helical" evidence="6">
    <location>
        <begin position="115"/>
        <end position="138"/>
    </location>
</feature>
<feature type="non-terminal residue" evidence="8">
    <location>
        <position position="342"/>
    </location>
</feature>
<dbReference type="FunFam" id="1.20.1250.20:FF:000072">
    <property type="entry name" value="Muropeptide transporter AmpG"/>
    <property type="match status" value="1"/>
</dbReference>
<feature type="transmembrane region" description="Helical" evidence="6">
    <location>
        <begin position="58"/>
        <end position="77"/>
    </location>
</feature>
<reference evidence="8" key="1">
    <citation type="submission" date="2018-05" db="EMBL/GenBank/DDBJ databases">
        <authorList>
            <person name="Lanie J.A."/>
            <person name="Ng W.-L."/>
            <person name="Kazmierczak K.M."/>
            <person name="Andrzejewski T.M."/>
            <person name="Davidsen T.M."/>
            <person name="Wayne K.J."/>
            <person name="Tettelin H."/>
            <person name="Glass J.I."/>
            <person name="Rusch D."/>
            <person name="Podicherti R."/>
            <person name="Tsui H.-C.T."/>
            <person name="Winkler M.E."/>
        </authorList>
    </citation>
    <scope>NUCLEOTIDE SEQUENCE</scope>
</reference>
<dbReference type="GO" id="GO:0022857">
    <property type="term" value="F:transmembrane transporter activity"/>
    <property type="evidence" value="ECO:0007669"/>
    <property type="project" value="InterPro"/>
</dbReference>
<evidence type="ECO:0000259" key="7">
    <source>
        <dbReference type="PROSITE" id="PS50850"/>
    </source>
</evidence>
<accession>A0A381WLC4</accession>
<dbReference type="SUPFAM" id="SSF103473">
    <property type="entry name" value="MFS general substrate transporter"/>
    <property type="match status" value="1"/>
</dbReference>